<comment type="caution">
    <text evidence="2">The sequence shown here is derived from an EMBL/GenBank/DDBJ whole genome shotgun (WGS) entry which is preliminary data.</text>
</comment>
<feature type="chain" id="PRO_5034587169" evidence="1">
    <location>
        <begin position="22"/>
        <end position="184"/>
    </location>
</feature>
<reference evidence="2" key="1">
    <citation type="submission" date="2020-12" db="EMBL/GenBank/DDBJ databases">
        <title>Metabolic potential, ecology and presence of endohyphal bacteria is reflected in genomic diversity of Mucoromycotina.</title>
        <authorList>
            <person name="Muszewska A."/>
            <person name="Okrasinska A."/>
            <person name="Steczkiewicz K."/>
            <person name="Drgas O."/>
            <person name="Orlowska M."/>
            <person name="Perlinska-Lenart U."/>
            <person name="Aleksandrzak-Piekarczyk T."/>
            <person name="Szatraj K."/>
            <person name="Zielenkiewicz U."/>
            <person name="Pilsyk S."/>
            <person name="Malc E."/>
            <person name="Mieczkowski P."/>
            <person name="Kruszewska J.S."/>
            <person name="Biernat P."/>
            <person name="Pawlowska J."/>
        </authorList>
    </citation>
    <scope>NUCLEOTIDE SEQUENCE</scope>
    <source>
        <strain evidence="2">WA0000017839</strain>
    </source>
</reference>
<feature type="signal peptide" evidence="1">
    <location>
        <begin position="1"/>
        <end position="21"/>
    </location>
</feature>
<evidence type="ECO:0000256" key="1">
    <source>
        <dbReference type="SAM" id="SignalP"/>
    </source>
</evidence>
<proteinExistence type="predicted"/>
<dbReference type="Pfam" id="PF21087">
    <property type="entry name" value="Glyco_hydro_134"/>
    <property type="match status" value="1"/>
</dbReference>
<organism evidence="2 3">
    <name type="scientific">Mucor saturninus</name>
    <dbReference type="NCBI Taxonomy" id="64648"/>
    <lineage>
        <taxon>Eukaryota</taxon>
        <taxon>Fungi</taxon>
        <taxon>Fungi incertae sedis</taxon>
        <taxon>Mucoromycota</taxon>
        <taxon>Mucoromycotina</taxon>
        <taxon>Mucoromycetes</taxon>
        <taxon>Mucorales</taxon>
        <taxon>Mucorineae</taxon>
        <taxon>Mucoraceae</taxon>
        <taxon>Mucor</taxon>
    </lineage>
</organism>
<gene>
    <name evidence="2" type="ORF">INT47_009957</name>
</gene>
<sequence>MIQTRIISAFLCLFLISCVSAASRTGTEIIPGLGKRKQEILNNGGGVYDIAIAMLETTNLGTDYVYGDGKTGDSANYGIFKQNWFMLRTSTSQFKNSNKDNSNLGAVLNSNLAQDIKARQESQNFYGPDKWFAGHRNGESGLSDPYTQDITDYKDGVNWIHDQLVKDSKYLSDDTRFWIYVVPI</sequence>
<dbReference type="Proteomes" id="UP000603453">
    <property type="component" value="Unassembled WGS sequence"/>
</dbReference>
<dbReference type="EMBL" id="JAEPRD010000095">
    <property type="protein sequence ID" value="KAG2199503.1"/>
    <property type="molecule type" value="Genomic_DNA"/>
</dbReference>
<dbReference type="CDD" id="cd19610">
    <property type="entry name" value="mannanase_GH134"/>
    <property type="match status" value="1"/>
</dbReference>
<keyword evidence="1" id="KW-0732">Signal</keyword>
<evidence type="ECO:0000313" key="3">
    <source>
        <dbReference type="Proteomes" id="UP000603453"/>
    </source>
</evidence>
<dbReference type="OrthoDB" id="2888121at2759"/>
<name>A0A8H7QVH9_9FUNG</name>
<dbReference type="PROSITE" id="PS51257">
    <property type="entry name" value="PROKAR_LIPOPROTEIN"/>
    <property type="match status" value="1"/>
</dbReference>
<dbReference type="InterPro" id="IPR049168">
    <property type="entry name" value="Glyco_hydro_134"/>
</dbReference>
<keyword evidence="3" id="KW-1185">Reference proteome</keyword>
<evidence type="ECO:0000313" key="2">
    <source>
        <dbReference type="EMBL" id="KAG2199503.1"/>
    </source>
</evidence>
<dbReference type="AlphaFoldDB" id="A0A8H7QVH9"/>
<accession>A0A8H7QVH9</accession>
<protein>
    <submittedName>
        <fullName evidence="2">Uncharacterized protein</fullName>
    </submittedName>
</protein>